<keyword evidence="4" id="KW-1133">Transmembrane helix</keyword>
<evidence type="ECO:0000256" key="4">
    <source>
        <dbReference type="SAM" id="Phobius"/>
    </source>
</evidence>
<evidence type="ECO:0000256" key="1">
    <source>
        <dbReference type="ARBA" id="ARBA00001946"/>
    </source>
</evidence>
<dbReference type="Proteomes" id="UP000606935">
    <property type="component" value="Unassembled WGS sequence"/>
</dbReference>
<dbReference type="PANTHER" id="PTHR45138:SF9">
    <property type="entry name" value="DIGUANYLATE CYCLASE DGCM-RELATED"/>
    <property type="match status" value="1"/>
</dbReference>
<dbReference type="AlphaFoldDB" id="A0A917YTI5"/>
<dbReference type="SUPFAM" id="SSF48452">
    <property type="entry name" value="TPR-like"/>
    <property type="match status" value="1"/>
</dbReference>
<dbReference type="PROSITE" id="PS50887">
    <property type="entry name" value="GGDEF"/>
    <property type="match status" value="1"/>
</dbReference>
<keyword evidence="4" id="KW-0472">Membrane</keyword>
<sequence length="656" mass="73848">MANPHLGFESRLSGVEKLVYALPEKANAELAQMEEEQLVVNQPEGLLVRYYLAKATISFLLQDYSKSQAAAEQGLAIAAKDSSEALQLNLKVIQALLYTGQSEDAARQLDDILKVAQANGDLLVEAEALLTKGIHLNNQGALKSSYAALMSSLEAAEASGHDDVTGRAAFALGQLLLKLNGFERSQIMLQEAQRFFETRKMSFSQMLAQLDIAELHEKQLQKEQAIVAYQSALKLARVLGDGRYRFRINLLLAGLYQELGQQHLMQQHMQSAEELQHREKLPFYIAKFQLLKARSLLDRNALPELITYLDKTLPDIVNAASNYRTQVELIKLAAEVYAEQGDYQKAFENFRTYHQQYVRLNSQEHLQDMTRQQVLFDLERLEYENHNLNWKNVLQRMEIEEAQHTVSNMAQAMVWLSLGVVSLLLVSLWIYRSRVKWGRLARTDTLTGLYNRRYLTEWYHRNFSKEGRLLMSRQLAGNLARVADFWKTERSQGAGKHEQAEWDGEQTGKIVGDALAQAGQASFTLILADIDYFKNINDTYGHETGDRVLTQVAEIFRSHVRSSDVVARVGGEEFMVMLPNTGYESGLRIAENLRAKVAGAALELENGTTIHITSSFGVLTSNPSEQDFTALCSKADELLYAAKAQGRNCVVSLQAT</sequence>
<dbReference type="InterPro" id="IPR019734">
    <property type="entry name" value="TPR_rpt"/>
</dbReference>
<dbReference type="FunFam" id="3.30.70.270:FF:000001">
    <property type="entry name" value="Diguanylate cyclase domain protein"/>
    <property type="match status" value="1"/>
</dbReference>
<evidence type="ECO:0000313" key="7">
    <source>
        <dbReference type="Proteomes" id="UP000606935"/>
    </source>
</evidence>
<accession>A0A917YTI5</accession>
<comment type="catalytic activity">
    <reaction evidence="3">
        <text>2 GTP = 3',3'-c-di-GMP + 2 diphosphate</text>
        <dbReference type="Rhea" id="RHEA:24898"/>
        <dbReference type="ChEBI" id="CHEBI:33019"/>
        <dbReference type="ChEBI" id="CHEBI:37565"/>
        <dbReference type="ChEBI" id="CHEBI:58805"/>
        <dbReference type="EC" id="2.7.7.65"/>
    </reaction>
</comment>
<protein>
    <recommendedName>
        <fullName evidence="2">diguanylate cyclase</fullName>
        <ecNumber evidence="2">2.7.7.65</ecNumber>
    </recommendedName>
</protein>
<comment type="caution">
    <text evidence="6">The sequence shown here is derived from an EMBL/GenBank/DDBJ whole genome shotgun (WGS) entry which is preliminary data.</text>
</comment>
<dbReference type="InterPro" id="IPR011990">
    <property type="entry name" value="TPR-like_helical_dom_sf"/>
</dbReference>
<dbReference type="CDD" id="cd01949">
    <property type="entry name" value="GGDEF"/>
    <property type="match status" value="1"/>
</dbReference>
<dbReference type="EMBL" id="BMLS01000001">
    <property type="protein sequence ID" value="GGO66250.1"/>
    <property type="molecule type" value="Genomic_DNA"/>
</dbReference>
<dbReference type="EC" id="2.7.7.65" evidence="2"/>
<dbReference type="Pfam" id="PF00990">
    <property type="entry name" value="GGDEF"/>
    <property type="match status" value="1"/>
</dbReference>
<dbReference type="GO" id="GO:0052621">
    <property type="term" value="F:diguanylate cyclase activity"/>
    <property type="evidence" value="ECO:0007669"/>
    <property type="project" value="UniProtKB-EC"/>
</dbReference>
<dbReference type="SMART" id="SM00028">
    <property type="entry name" value="TPR"/>
    <property type="match status" value="5"/>
</dbReference>
<dbReference type="InterPro" id="IPR000160">
    <property type="entry name" value="GGDEF_dom"/>
</dbReference>
<evidence type="ECO:0000256" key="3">
    <source>
        <dbReference type="ARBA" id="ARBA00034247"/>
    </source>
</evidence>
<dbReference type="InterPro" id="IPR029787">
    <property type="entry name" value="Nucleotide_cyclase"/>
</dbReference>
<evidence type="ECO:0000259" key="5">
    <source>
        <dbReference type="PROSITE" id="PS50887"/>
    </source>
</evidence>
<dbReference type="InterPro" id="IPR050469">
    <property type="entry name" value="Diguanylate_Cyclase"/>
</dbReference>
<evidence type="ECO:0000313" key="6">
    <source>
        <dbReference type="EMBL" id="GGO66250.1"/>
    </source>
</evidence>
<organism evidence="6 7">
    <name type="scientific">Bowmanella pacifica</name>
    <dbReference type="NCBI Taxonomy" id="502051"/>
    <lineage>
        <taxon>Bacteria</taxon>
        <taxon>Pseudomonadati</taxon>
        <taxon>Pseudomonadota</taxon>
        <taxon>Gammaproteobacteria</taxon>
        <taxon>Alteromonadales</taxon>
        <taxon>Alteromonadaceae</taxon>
        <taxon>Bowmanella</taxon>
    </lineage>
</organism>
<reference evidence="6" key="1">
    <citation type="journal article" date="2014" name="Int. J. Syst. Evol. Microbiol.">
        <title>Complete genome sequence of Corynebacterium casei LMG S-19264T (=DSM 44701T), isolated from a smear-ripened cheese.</title>
        <authorList>
            <consortium name="US DOE Joint Genome Institute (JGI-PGF)"/>
            <person name="Walter F."/>
            <person name="Albersmeier A."/>
            <person name="Kalinowski J."/>
            <person name="Ruckert C."/>
        </authorList>
    </citation>
    <scope>NUCLEOTIDE SEQUENCE</scope>
    <source>
        <strain evidence="6">CGMCC 1.7086</strain>
    </source>
</reference>
<proteinExistence type="predicted"/>
<dbReference type="NCBIfam" id="TIGR00254">
    <property type="entry name" value="GGDEF"/>
    <property type="match status" value="1"/>
</dbReference>
<reference evidence="6" key="2">
    <citation type="submission" date="2020-09" db="EMBL/GenBank/DDBJ databases">
        <authorList>
            <person name="Sun Q."/>
            <person name="Zhou Y."/>
        </authorList>
    </citation>
    <scope>NUCLEOTIDE SEQUENCE</scope>
    <source>
        <strain evidence="6">CGMCC 1.7086</strain>
    </source>
</reference>
<feature type="transmembrane region" description="Helical" evidence="4">
    <location>
        <begin position="412"/>
        <end position="431"/>
    </location>
</feature>
<dbReference type="RefSeq" id="WP_188691118.1">
    <property type="nucleotide sequence ID" value="NZ_BMLS01000001.1"/>
</dbReference>
<dbReference type="InterPro" id="IPR043128">
    <property type="entry name" value="Rev_trsase/Diguanyl_cyclase"/>
</dbReference>
<keyword evidence="4" id="KW-0812">Transmembrane</keyword>
<gene>
    <name evidence="6" type="ORF">GCM10010982_10000</name>
</gene>
<feature type="domain" description="GGDEF" evidence="5">
    <location>
        <begin position="521"/>
        <end position="655"/>
    </location>
</feature>
<evidence type="ECO:0000256" key="2">
    <source>
        <dbReference type="ARBA" id="ARBA00012528"/>
    </source>
</evidence>
<dbReference type="SMART" id="SM00267">
    <property type="entry name" value="GGDEF"/>
    <property type="match status" value="1"/>
</dbReference>
<dbReference type="SUPFAM" id="SSF55073">
    <property type="entry name" value="Nucleotide cyclase"/>
    <property type="match status" value="1"/>
</dbReference>
<keyword evidence="7" id="KW-1185">Reference proteome</keyword>
<comment type="cofactor">
    <cofactor evidence="1">
        <name>Mg(2+)</name>
        <dbReference type="ChEBI" id="CHEBI:18420"/>
    </cofactor>
</comment>
<dbReference type="Gene3D" id="3.30.70.270">
    <property type="match status" value="1"/>
</dbReference>
<dbReference type="PANTHER" id="PTHR45138">
    <property type="entry name" value="REGULATORY COMPONENTS OF SENSORY TRANSDUCTION SYSTEM"/>
    <property type="match status" value="1"/>
</dbReference>
<name>A0A917YTI5_9ALTE</name>
<dbReference type="Gene3D" id="1.25.40.10">
    <property type="entry name" value="Tetratricopeptide repeat domain"/>
    <property type="match status" value="1"/>
</dbReference>